<dbReference type="Gene3D" id="3.90.1510.10">
    <property type="entry name" value="Glycerate kinase, domain 2"/>
    <property type="match status" value="1"/>
</dbReference>
<dbReference type="Pfam" id="PF02595">
    <property type="entry name" value="Gly_kinase"/>
    <property type="match status" value="1"/>
</dbReference>
<evidence type="ECO:0000313" key="1">
    <source>
        <dbReference type="EMBL" id="QQB45468.1"/>
    </source>
</evidence>
<dbReference type="AlphaFoldDB" id="A0A7T4JU53"/>
<dbReference type="GO" id="GO:0008887">
    <property type="term" value="F:glycerate kinase activity"/>
    <property type="evidence" value="ECO:0007669"/>
    <property type="project" value="InterPro"/>
</dbReference>
<dbReference type="PANTHER" id="PTHR21599">
    <property type="entry name" value="GLYCERATE KINASE"/>
    <property type="match status" value="1"/>
</dbReference>
<proteinExistence type="predicted"/>
<organism evidence="1 3">
    <name type="scientific">Corynebacterium glucuronolyticum</name>
    <dbReference type="NCBI Taxonomy" id="39791"/>
    <lineage>
        <taxon>Bacteria</taxon>
        <taxon>Bacillati</taxon>
        <taxon>Actinomycetota</taxon>
        <taxon>Actinomycetes</taxon>
        <taxon>Mycobacteriales</taxon>
        <taxon>Corynebacteriaceae</taxon>
        <taxon>Corynebacterium</taxon>
    </lineage>
</organism>
<dbReference type="SUPFAM" id="SSF110738">
    <property type="entry name" value="Glycerate kinase I"/>
    <property type="match status" value="1"/>
</dbReference>
<dbReference type="InterPro" id="IPR018193">
    <property type="entry name" value="Glyc_kinase_flavodox-like_fold"/>
</dbReference>
<name>A0A7T4JU53_9CORY</name>
<dbReference type="InterPro" id="IPR004381">
    <property type="entry name" value="Glycerate_kinase"/>
</dbReference>
<evidence type="ECO:0000313" key="3">
    <source>
        <dbReference type="Proteomes" id="UP000596145"/>
    </source>
</evidence>
<accession>A0A7T4JU53</accession>
<dbReference type="OrthoDB" id="9774290at2"/>
<dbReference type="RefSeq" id="WP_005389566.1">
    <property type="nucleotide sequence ID" value="NZ_CP066007.1"/>
</dbReference>
<sequence>MIIVSPDRFPPLSPAEAAAAIAPVVGGTAFPLIDAYLGTSSHFAGERITLPTTTVTGRLTEATYTFNQEITTAFIDMAAASGKVPGYDPADGDSYGTGVLIADAVARRATTIVLSTGGSGAHDLGAGILTALGAQLQTATGRRLSPGAHALAELGSIDLNSLNTGVLGVTWIVYAPEVCGVDELHQPSVEKLTELTGVEPTATSGSGGGVPLALQYLVSLAGTGKVLVFNPLTMSEPYQQLRSSAADAELIITATPADKPTALTRAVRVASGDTDVIELTGAGEREWTAPALAEWVSNALPERSTGK</sequence>
<dbReference type="InterPro" id="IPR036129">
    <property type="entry name" value="Glycerate_kinase_sf"/>
</dbReference>
<gene>
    <name evidence="1" type="ORF">I6I10_08025</name>
    <name evidence="2" type="ORF">I6J21_08140</name>
</gene>
<keyword evidence="1" id="KW-0808">Transferase</keyword>
<dbReference type="Proteomes" id="UP000596145">
    <property type="component" value="Chromosome"/>
</dbReference>
<dbReference type="GO" id="GO:0031388">
    <property type="term" value="P:organic acid phosphorylation"/>
    <property type="evidence" value="ECO:0007669"/>
    <property type="project" value="InterPro"/>
</dbReference>
<dbReference type="GeneID" id="92760378"/>
<dbReference type="EMBL" id="CP066007">
    <property type="protein sequence ID" value="QQB45468.1"/>
    <property type="molecule type" value="Genomic_DNA"/>
</dbReference>
<dbReference type="EMBL" id="CP069534">
    <property type="protein sequence ID" value="QRP69780.1"/>
    <property type="molecule type" value="Genomic_DNA"/>
</dbReference>
<keyword evidence="1" id="KW-0418">Kinase</keyword>
<protein>
    <submittedName>
        <fullName evidence="1">Glycerate kinase</fullName>
    </submittedName>
</protein>
<dbReference type="Proteomes" id="UP000617681">
    <property type="component" value="Chromosome"/>
</dbReference>
<dbReference type="PANTHER" id="PTHR21599:SF0">
    <property type="entry name" value="GLYCERATE KINASE"/>
    <property type="match status" value="1"/>
</dbReference>
<evidence type="ECO:0000313" key="2">
    <source>
        <dbReference type="EMBL" id="QRP69780.1"/>
    </source>
</evidence>
<reference evidence="1 3" key="1">
    <citation type="submission" date="2020-12" db="EMBL/GenBank/DDBJ databases">
        <title>FDA dAtabase for Regulatory Grade micrObial Sequences (FDA-ARGOS): Supporting development and validation of Infectious Disease Dx tests.</title>
        <authorList>
            <person name="Sproer C."/>
            <person name="Gronow S."/>
            <person name="Severitt S."/>
            <person name="Schroder I."/>
            <person name="Tallon L."/>
            <person name="Sadzewicz L."/>
            <person name="Zhao X."/>
            <person name="Boylan J."/>
            <person name="Ott S."/>
            <person name="Bowen H."/>
            <person name="Vavikolanu K."/>
            <person name="Mehta A."/>
            <person name="Aluvathingal J."/>
            <person name="Nadendla S."/>
            <person name="Lowell S."/>
            <person name="Myers T."/>
            <person name="Yan Y."/>
            <person name="Sichtig H."/>
        </authorList>
    </citation>
    <scope>NUCLEOTIDE SEQUENCE [LARGE SCALE GENOMIC DNA]</scope>
    <source>
        <strain evidence="1 3">FDAARGOS_1053</strain>
        <strain evidence="2">FDAARGOS_1191</strain>
    </source>
</reference>